<reference evidence="1" key="1">
    <citation type="submission" date="2021-08" db="EMBL/GenBank/DDBJ databases">
        <title>Chromosome-Level Trichoderma cornu-damae using Hi-C Data.</title>
        <authorList>
            <person name="Kim C.S."/>
        </authorList>
    </citation>
    <scope>NUCLEOTIDE SEQUENCE</scope>
    <source>
        <strain evidence="1">KA19-0412C</strain>
    </source>
</reference>
<accession>A0A9P8QTS9</accession>
<proteinExistence type="predicted"/>
<dbReference type="Proteomes" id="UP000827724">
    <property type="component" value="Unassembled WGS sequence"/>
</dbReference>
<gene>
    <name evidence="1" type="ORF">Trco_002946</name>
</gene>
<organism evidence="1 2">
    <name type="scientific">Trichoderma cornu-damae</name>
    <dbReference type="NCBI Taxonomy" id="654480"/>
    <lineage>
        <taxon>Eukaryota</taxon>
        <taxon>Fungi</taxon>
        <taxon>Dikarya</taxon>
        <taxon>Ascomycota</taxon>
        <taxon>Pezizomycotina</taxon>
        <taxon>Sordariomycetes</taxon>
        <taxon>Hypocreomycetidae</taxon>
        <taxon>Hypocreales</taxon>
        <taxon>Hypocreaceae</taxon>
        <taxon>Trichoderma</taxon>
    </lineage>
</organism>
<evidence type="ECO:0000313" key="1">
    <source>
        <dbReference type="EMBL" id="KAH6609600.1"/>
    </source>
</evidence>
<evidence type="ECO:0000313" key="2">
    <source>
        <dbReference type="Proteomes" id="UP000827724"/>
    </source>
</evidence>
<dbReference type="AlphaFoldDB" id="A0A9P8QTS9"/>
<sequence length="64" mass="7111">MSQEAPGKAARVVNWQSDVQNLVARWAWSTSAQKGFDVAKRAVQLRRDWQPTIIPKSKASASNS</sequence>
<comment type="caution">
    <text evidence="1">The sequence shown here is derived from an EMBL/GenBank/DDBJ whole genome shotgun (WGS) entry which is preliminary data.</text>
</comment>
<protein>
    <submittedName>
        <fullName evidence="1">Uncharacterized protein</fullName>
    </submittedName>
</protein>
<keyword evidence="2" id="KW-1185">Reference proteome</keyword>
<dbReference type="EMBL" id="JAIWOZ010000002">
    <property type="protein sequence ID" value="KAH6609600.1"/>
    <property type="molecule type" value="Genomic_DNA"/>
</dbReference>
<name>A0A9P8QTS9_9HYPO</name>